<dbReference type="Pfam" id="PF22752">
    <property type="entry name" value="DUF488-N3i"/>
    <property type="match status" value="1"/>
</dbReference>
<dbReference type="PANTHER" id="PTHR36849">
    <property type="entry name" value="CYTOPLASMIC PROTEIN-RELATED"/>
    <property type="match status" value="1"/>
</dbReference>
<keyword evidence="2" id="KW-1185">Reference proteome</keyword>
<gene>
    <name evidence="1" type="ORF">UC3_00622</name>
</gene>
<name>R3U183_9ENTE</name>
<organism evidence="1 2">
    <name type="scientific">Enterococcus phoeniculicola ATCC BAA-412</name>
    <dbReference type="NCBI Taxonomy" id="1158610"/>
    <lineage>
        <taxon>Bacteria</taxon>
        <taxon>Bacillati</taxon>
        <taxon>Bacillota</taxon>
        <taxon>Bacilli</taxon>
        <taxon>Lactobacillales</taxon>
        <taxon>Enterococcaceae</taxon>
        <taxon>Enterococcus</taxon>
    </lineage>
</organism>
<dbReference type="InterPro" id="IPR052552">
    <property type="entry name" value="YeaO-like"/>
</dbReference>
<accession>R3U183</accession>
<dbReference type="RefSeq" id="WP_010767295.1">
    <property type="nucleotide sequence ID" value="NZ_ASWE01000004.1"/>
</dbReference>
<dbReference type="HOGENOM" id="CLU_137928_0_0_9"/>
<comment type="caution">
    <text evidence="1">The sequence shown here is derived from an EMBL/GenBank/DDBJ whole genome shotgun (WGS) entry which is preliminary data.</text>
</comment>
<evidence type="ECO:0000313" key="2">
    <source>
        <dbReference type="Proteomes" id="UP000013785"/>
    </source>
</evidence>
<reference evidence="1 2" key="1">
    <citation type="submission" date="2013-02" db="EMBL/GenBank/DDBJ databases">
        <title>The Genome Sequence of Enterococcus phoeniculicola BAA-412.</title>
        <authorList>
            <consortium name="The Broad Institute Genome Sequencing Platform"/>
            <consortium name="The Broad Institute Genome Sequencing Center for Infectious Disease"/>
            <person name="Earl A.M."/>
            <person name="Gilmore M.S."/>
            <person name="Lebreton F."/>
            <person name="Walker B."/>
            <person name="Young S.K."/>
            <person name="Zeng Q."/>
            <person name="Gargeya S."/>
            <person name="Fitzgerald M."/>
            <person name="Haas B."/>
            <person name="Abouelleil A."/>
            <person name="Alvarado L."/>
            <person name="Arachchi H.M."/>
            <person name="Berlin A.M."/>
            <person name="Chapman S.B."/>
            <person name="Dewar J."/>
            <person name="Goldberg J."/>
            <person name="Griggs A."/>
            <person name="Gujja S."/>
            <person name="Hansen M."/>
            <person name="Howarth C."/>
            <person name="Imamovic A."/>
            <person name="Larimer J."/>
            <person name="McCowan C."/>
            <person name="Murphy C."/>
            <person name="Neiman D."/>
            <person name="Pearson M."/>
            <person name="Priest M."/>
            <person name="Roberts A."/>
            <person name="Saif S."/>
            <person name="Shea T."/>
            <person name="Sisk P."/>
            <person name="Sykes S."/>
            <person name="Wortman J."/>
            <person name="Nusbaum C."/>
            <person name="Birren B."/>
        </authorList>
    </citation>
    <scope>NUCLEOTIDE SEQUENCE [LARGE SCALE GENOMIC DNA]</scope>
    <source>
        <strain evidence="1 2">ATCC BAA-412</strain>
    </source>
</reference>
<evidence type="ECO:0008006" key="3">
    <source>
        <dbReference type="Google" id="ProtNLM"/>
    </source>
</evidence>
<evidence type="ECO:0000313" key="1">
    <source>
        <dbReference type="EMBL" id="EOL47619.1"/>
    </source>
</evidence>
<dbReference type="EMBL" id="AJAT01000008">
    <property type="protein sequence ID" value="EOL47619.1"/>
    <property type="molecule type" value="Genomic_DNA"/>
</dbReference>
<protein>
    <recommendedName>
        <fullName evidence="3">MarR family transcriptional regulator</fullName>
    </recommendedName>
</protein>
<proteinExistence type="predicted"/>
<dbReference type="Proteomes" id="UP000013785">
    <property type="component" value="Unassembled WGS sequence"/>
</dbReference>
<sequence length="116" mass="13670">MLQIKRVYEEPSKEDGYRILVDRLWPRGISKERAQLDEWLKEVGPSNELRKWFHHEPEKFDVFKEKYADELGAGKAKEAFSHLQTLVAKHQNVTLVYGAKDTLDNQAVCLKEWLEK</sequence>
<dbReference type="AlphaFoldDB" id="R3U183"/>
<dbReference type="OrthoDB" id="9790745at2"/>
<dbReference type="STRING" id="154621.RV11_GL000423"/>
<dbReference type="PATRIC" id="fig|1158610.3.peg.598"/>
<dbReference type="PANTHER" id="PTHR36849:SF1">
    <property type="entry name" value="CYTOPLASMIC PROTEIN"/>
    <property type="match status" value="1"/>
</dbReference>
<dbReference type="eggNOG" id="COG3189">
    <property type="taxonomic scope" value="Bacteria"/>
</dbReference>